<feature type="coiled-coil region" evidence="1">
    <location>
        <begin position="136"/>
        <end position="177"/>
    </location>
</feature>
<keyword evidence="3" id="KW-1185">Reference proteome</keyword>
<evidence type="ECO:0000313" key="3">
    <source>
        <dbReference type="Proteomes" id="UP001142055"/>
    </source>
</evidence>
<evidence type="ECO:0000313" key="2">
    <source>
        <dbReference type="EMBL" id="KAJ6220009.1"/>
    </source>
</evidence>
<gene>
    <name evidence="2" type="ORF">RDWZM_005821</name>
</gene>
<accession>A0A9Q0M6Q4</accession>
<organism evidence="2 3">
    <name type="scientific">Blomia tropicalis</name>
    <name type="common">Mite</name>
    <dbReference type="NCBI Taxonomy" id="40697"/>
    <lineage>
        <taxon>Eukaryota</taxon>
        <taxon>Metazoa</taxon>
        <taxon>Ecdysozoa</taxon>
        <taxon>Arthropoda</taxon>
        <taxon>Chelicerata</taxon>
        <taxon>Arachnida</taxon>
        <taxon>Acari</taxon>
        <taxon>Acariformes</taxon>
        <taxon>Sarcoptiformes</taxon>
        <taxon>Astigmata</taxon>
        <taxon>Glycyphagoidea</taxon>
        <taxon>Echimyopodidae</taxon>
        <taxon>Blomia</taxon>
    </lineage>
</organism>
<feature type="coiled-coil region" evidence="1">
    <location>
        <begin position="2"/>
        <end position="57"/>
    </location>
</feature>
<evidence type="ECO:0000256" key="1">
    <source>
        <dbReference type="SAM" id="Coils"/>
    </source>
</evidence>
<sequence>MELELRKQCENYLNKIKRQEQEIRSYRQHIENIEEDYQNLSNELISAEMTNRQNEKKTISYQKTIASLKVELDSFYNTERTNGKETISQSSVSNISFSGESNIMVKNVDSETPTCNSKKQVCEHVQKVATIFDDNYQKVLAENVELKLQIENLKKELRRIKVDIEDYKLMLHDHERKNSIRQQPTNVVNSTPLKITNFMSYQELNMENNSFSIDYDDYGCDNMHLNGNFQNELLYVNKKPIFKDRFYHLNISEVPKDVSSIENQELPSILYKGIDETTIKTNVNLTKRILGETVQQNNYKDYSSIEDEQFPPITLPPDSSSSCNVSTVDTPIPPNITDGFSSENRNNLNANIVTNKHGISRFNNLFLRPYSKLVFMTNVYQKWLQFHFLIFSYNIKHGNVTYKFAYNDKLKSLKAKLLD</sequence>
<reference evidence="2" key="1">
    <citation type="submission" date="2022-12" db="EMBL/GenBank/DDBJ databases">
        <title>Genome assemblies of Blomia tropicalis.</title>
        <authorList>
            <person name="Cui Y."/>
        </authorList>
    </citation>
    <scope>NUCLEOTIDE SEQUENCE</scope>
    <source>
        <tissue evidence="2">Adult mites</tissue>
    </source>
</reference>
<dbReference type="EMBL" id="JAPWDV010000002">
    <property type="protein sequence ID" value="KAJ6220009.1"/>
    <property type="molecule type" value="Genomic_DNA"/>
</dbReference>
<comment type="caution">
    <text evidence="2">The sequence shown here is derived from an EMBL/GenBank/DDBJ whole genome shotgun (WGS) entry which is preliminary data.</text>
</comment>
<name>A0A9Q0M6Q4_BLOTA</name>
<protein>
    <submittedName>
        <fullName evidence="2">Uncharacterized protein</fullName>
    </submittedName>
</protein>
<dbReference type="Proteomes" id="UP001142055">
    <property type="component" value="Chromosome 2"/>
</dbReference>
<dbReference type="AlphaFoldDB" id="A0A9Q0M6Q4"/>
<keyword evidence="1" id="KW-0175">Coiled coil</keyword>
<proteinExistence type="predicted"/>